<dbReference type="Proteomes" id="UP000465221">
    <property type="component" value="Unassembled WGS sequence"/>
</dbReference>
<comment type="caution">
    <text evidence="3">The sequence shown here is derived from an EMBL/GenBank/DDBJ whole genome shotgun (WGS) entry which is preliminary data.</text>
</comment>
<dbReference type="InterPro" id="IPR013830">
    <property type="entry name" value="SGNH_hydro"/>
</dbReference>
<dbReference type="InterPro" id="IPR036514">
    <property type="entry name" value="SGNH_hydro_sf"/>
</dbReference>
<keyword evidence="1" id="KW-0732">Signal</keyword>
<dbReference type="PANTHER" id="PTHR37834:SF2">
    <property type="entry name" value="ESTERASE, SGNH HYDROLASE-TYPE"/>
    <property type="match status" value="1"/>
</dbReference>
<dbReference type="InterPro" id="IPR037461">
    <property type="entry name" value="CtCE2-like_dom"/>
</dbReference>
<dbReference type="EMBL" id="BLKC01000026">
    <property type="protein sequence ID" value="GFF35653.1"/>
    <property type="molecule type" value="Genomic_DNA"/>
</dbReference>
<feature type="domain" description="SGNH hydrolase-type esterase" evidence="2">
    <location>
        <begin position="195"/>
        <end position="388"/>
    </location>
</feature>
<evidence type="ECO:0000256" key="1">
    <source>
        <dbReference type="SAM" id="SignalP"/>
    </source>
</evidence>
<dbReference type="InterPro" id="IPR052762">
    <property type="entry name" value="PCW_deacetylase/CE"/>
</dbReference>
<evidence type="ECO:0000313" key="4">
    <source>
        <dbReference type="Proteomes" id="UP000465221"/>
    </source>
</evidence>
<organism evidence="3 4">
    <name type="scientific">Aspergillus udagawae</name>
    <dbReference type="NCBI Taxonomy" id="91492"/>
    <lineage>
        <taxon>Eukaryota</taxon>
        <taxon>Fungi</taxon>
        <taxon>Dikarya</taxon>
        <taxon>Ascomycota</taxon>
        <taxon>Pezizomycotina</taxon>
        <taxon>Eurotiomycetes</taxon>
        <taxon>Eurotiomycetidae</taxon>
        <taxon>Eurotiales</taxon>
        <taxon>Aspergillaceae</taxon>
        <taxon>Aspergillus</taxon>
        <taxon>Aspergillus subgen. Fumigati</taxon>
    </lineage>
</organism>
<dbReference type="Pfam" id="PF13472">
    <property type="entry name" value="Lipase_GDSL_2"/>
    <property type="match status" value="1"/>
</dbReference>
<gene>
    <name evidence="3" type="ORF">IFM46972_04625</name>
</gene>
<evidence type="ECO:0000313" key="3">
    <source>
        <dbReference type="EMBL" id="GFF35653.1"/>
    </source>
</evidence>
<dbReference type="CDD" id="cd01831">
    <property type="entry name" value="Endoglucanase_E_like"/>
    <property type="match status" value="1"/>
</dbReference>
<dbReference type="Gene3D" id="3.40.50.1110">
    <property type="entry name" value="SGNH hydrolase"/>
    <property type="match status" value="1"/>
</dbReference>
<dbReference type="AlphaFoldDB" id="A0A8H3NTA3"/>
<feature type="signal peptide" evidence="1">
    <location>
        <begin position="1"/>
        <end position="18"/>
    </location>
</feature>
<accession>A0A8H3NTA3</accession>
<feature type="chain" id="PRO_5034079275" description="SGNH hydrolase-type esterase domain-containing protein" evidence="1">
    <location>
        <begin position="19"/>
        <end position="427"/>
    </location>
</feature>
<dbReference type="GO" id="GO:0052689">
    <property type="term" value="F:carboxylic ester hydrolase activity"/>
    <property type="evidence" value="ECO:0007669"/>
    <property type="project" value="InterPro"/>
</dbReference>
<evidence type="ECO:0000259" key="2">
    <source>
        <dbReference type="Pfam" id="PF13472"/>
    </source>
</evidence>
<name>A0A8H3NTA3_9EURO</name>
<dbReference type="SUPFAM" id="SSF52266">
    <property type="entry name" value="SGNH hydrolase"/>
    <property type="match status" value="1"/>
</dbReference>
<reference evidence="3 4" key="1">
    <citation type="submission" date="2020-01" db="EMBL/GenBank/DDBJ databases">
        <title>Draft genome sequence of Aspergillus udagawae IFM 46972.</title>
        <authorList>
            <person name="Takahashi H."/>
            <person name="Yaguchi T."/>
        </authorList>
    </citation>
    <scope>NUCLEOTIDE SEQUENCE [LARGE SCALE GENOMIC DNA]</scope>
    <source>
        <strain evidence="3 4">IFM 46972</strain>
    </source>
</reference>
<proteinExistence type="predicted"/>
<protein>
    <recommendedName>
        <fullName evidence="2">SGNH hydrolase-type esterase domain-containing protein</fullName>
    </recommendedName>
</protein>
<dbReference type="PANTHER" id="PTHR37834">
    <property type="entry name" value="GDSL-LIKE LIPASE/ACYLHYDROLASE DOMAIN PROTEIN (AFU_ORTHOLOGUE AFUA_2G00620)"/>
    <property type="match status" value="1"/>
</dbReference>
<sequence length="427" mass="47809">MRALTFLLFFTWLFTASGTILENGQARLNPYPGQAEVISLDKKAWKTYKPGVNEISYKGRWDDKHISWWSAPGFKLAFTGEKLALSFGQYTSQGVLVAYRLGGQDWQFSNVTANATYQFIGPTSTGLKLTNVGDAKTFELRGTSRLQTGHMDTFPGSVNSRSLLTTSTIQLAGVSVAADAKISKVPEYPKMVEIIGDSLSSGDFATYEGLSSWAYDFAAGLGNVEYSITAYPGICLHDQNCWGNPRGQTYQWYRTSDTSWRAHEIYGDNPPKWNFAAQRPADLVVINIGTNDNNQVNNVSSTDYYNDYVALVGNIHKIWPKANIVLMSLWGGFGASGDTYVQGPIWVDEIKRVYQHYEKQGFIHYFDTTGILQHNDIAPQWHPTDVGHLKVAAHLMQWVKLKFGWEFGATGPEVHHGTLYWNDQANY</sequence>